<sequence>MLNRQVRQIYPQEAKDSQTKAFGDYSESPNIVLLGDPGAGKTYLFKQFSAFHGANYLTVRHFLSGVPINNQKALFIDALDEKRSSHNSSDVIDGIVQRLFSQTPQKVRISCRSQDWLGESDLSAFLPYFEQTGGYVVLHLQQLSREEQTAILHAHGIEHPEKFLEEAEKHSAYEFLHNPQNLLMLAEAVKEGNWPRTRSELFHSTTQLLLTEHSKEHSRQNAGIYASDELEHSAGSICALRILSDVSGISLLPNDIRPEYPSYRTIPFFSCEIVRATLSRRVFSAGDELETVDYSHRTIAEYLAAKWLASIVEKGLPLGRLRSLLGFEGYPSSELRGLHAWLAVFLPQYTNVFIQADPYGVLTYGDAASLSTVDKQSLLVALSKLSERDPWFRNHGFSSNLNGFVSEEMEAHLRLIIHDHKSRFSLRMLILESLSVTTPILSLNQDLIDIVKSERHSYAEKEEAITALIHSGLSGIKDVIGIYSELKEISHDNIRLRNHIIQLLYKDYFSALDVAQLLIDTLSITKERLPVGSLWGIMDVISVEDMMTIFECLYQYQNENRDNWYSSPRNRHEVLYYIESGLVTILNTKDQYTAEQIWICLNVHHWYKEHYSHFESKTTQIVQLLKERDWQYEDIIDAAISSFTRYNTGYLFLHEFGQSTFGVIPREFLLSRFIHYLSSKECIPDKTSFIYRLAFPALWSCDMPSQQVFEFLITYGKMNNELLFILKDALVCDIDDWRVKINISRVEGERERQDIIDSNKVEFQQLREEIVSGEHLGWLKHIAYIYYALYSDVDEKLFCFERLSSSLGGKNAIDAISGLVALLGRADLPSIDDINNSLIKDEYYEWWYAILAGSDELWKLEDDITLWDSELLKMLIALDARLSIHIKEDNAITTYSLPWKKYVILYRGDLFIETYGYIIDFCMKNKFQHIVALSFILHEKSLPDYLVTPLVIHFAKKYPDDINHTQSLVEWLLARPQIHRDLLELSQLMVNQRNVLNKISYNVWLVCYYFLEPEKAYELFVSEANSDSEIIWFLRELRRQRKNNNQELSLIQLETIIRVSAIHFPNAYHPMDGSHGSRNSWDYAEFIRALINEVSAISSYDASEALERLLLLPECESYWDHLLHAQSNQRIRYREAQFHHADWKQAVSTLVNETPANVMDLYSLLLDHIRDISNRITYENTNIYKQFWNEDSYGRPLAPKPEESCRNIFLDLLRTRLNPLKISCEPEGHMVSDKRADIIVSLPGIKIPIEIKRDYHRDVWTALNGQLDKLYTKNPDSAGYGIYLVFWFGSARPNPLPRLAKNMPQPENASSMENMLNETVPVEKRDRLSAIVIDVSGAAIPLVETSKSTV</sequence>
<dbReference type="SUPFAM" id="SSF52540">
    <property type="entry name" value="P-loop containing nucleoside triphosphate hydrolases"/>
    <property type="match status" value="1"/>
</dbReference>
<dbReference type="RefSeq" id="WP_123652569.1">
    <property type="nucleotide sequence ID" value="NZ_RHFN01000034.1"/>
</dbReference>
<organism evidence="1 2">
    <name type="scientific">Kluyvera ascorbata</name>
    <dbReference type="NCBI Taxonomy" id="51288"/>
    <lineage>
        <taxon>Bacteria</taxon>
        <taxon>Pseudomonadati</taxon>
        <taxon>Pseudomonadota</taxon>
        <taxon>Gammaproteobacteria</taxon>
        <taxon>Enterobacterales</taxon>
        <taxon>Enterobacteriaceae</taxon>
        <taxon>Kluyvera</taxon>
    </lineage>
</organism>
<dbReference type="OrthoDB" id="9004810at2"/>
<evidence type="ECO:0000313" key="1">
    <source>
        <dbReference type="EMBL" id="ROU10100.1"/>
    </source>
</evidence>
<dbReference type="Proteomes" id="UP000268051">
    <property type="component" value="Unassembled WGS sequence"/>
</dbReference>
<dbReference type="InterPro" id="IPR027417">
    <property type="entry name" value="P-loop_NTPase"/>
</dbReference>
<gene>
    <name evidence="1" type="ORF">EB837_22575</name>
</gene>
<comment type="caution">
    <text evidence="1">The sequence shown here is derived from an EMBL/GenBank/DDBJ whole genome shotgun (WGS) entry which is preliminary data.</text>
</comment>
<protein>
    <submittedName>
        <fullName evidence="1">Uncharacterized protein</fullName>
    </submittedName>
</protein>
<accession>A0A3N2RRH3</accession>
<reference evidence="1 2" key="1">
    <citation type="submission" date="2018-10" db="EMBL/GenBank/DDBJ databases">
        <title>Horizontal transference of carbapenem resistance between Klebsiella pneumoniae and Kluyvera ascorbata during abdominal infection: a case report.</title>
        <authorList>
            <person name="Raro O.H.F."/>
            <person name="Lima-Morales D."/>
            <person name="Barth A.L."/>
            <person name="Paim T.G.S."/>
            <person name="Mott M.P."/>
            <person name="Riche C.V.W."/>
            <person name="Teixeira U.F."/>
            <person name="Waechter F."/>
            <person name="Dias C.A.G."/>
        </authorList>
    </citation>
    <scope>NUCLEOTIDE SEQUENCE [LARGE SCALE GENOMIC DNA]</scope>
    <source>
        <strain evidence="1 2">OT2</strain>
    </source>
</reference>
<dbReference type="EMBL" id="RHFN01000034">
    <property type="protein sequence ID" value="ROU10100.1"/>
    <property type="molecule type" value="Genomic_DNA"/>
</dbReference>
<proteinExistence type="predicted"/>
<name>A0A3N2RRH3_9ENTR</name>
<evidence type="ECO:0000313" key="2">
    <source>
        <dbReference type="Proteomes" id="UP000268051"/>
    </source>
</evidence>